<protein>
    <submittedName>
        <fullName evidence="1">Uncharacterized protein</fullName>
    </submittedName>
</protein>
<organism evidence="1 2">
    <name type="scientific">Prunus dulcis</name>
    <name type="common">Almond</name>
    <name type="synonym">Amygdalus dulcis</name>
    <dbReference type="NCBI Taxonomy" id="3755"/>
    <lineage>
        <taxon>Eukaryota</taxon>
        <taxon>Viridiplantae</taxon>
        <taxon>Streptophyta</taxon>
        <taxon>Embryophyta</taxon>
        <taxon>Tracheophyta</taxon>
        <taxon>Spermatophyta</taxon>
        <taxon>Magnoliopsida</taxon>
        <taxon>eudicotyledons</taxon>
        <taxon>Gunneridae</taxon>
        <taxon>Pentapetalae</taxon>
        <taxon>rosids</taxon>
        <taxon>fabids</taxon>
        <taxon>Rosales</taxon>
        <taxon>Rosaceae</taxon>
        <taxon>Amygdaloideae</taxon>
        <taxon>Amygdaleae</taxon>
        <taxon>Prunus</taxon>
    </lineage>
</organism>
<proteinExistence type="predicted"/>
<evidence type="ECO:0000313" key="2">
    <source>
        <dbReference type="Proteomes" id="UP000327085"/>
    </source>
</evidence>
<reference evidence="2" key="1">
    <citation type="journal article" date="2020" name="Plant J.">
        <title>Transposons played a major role in the diversification between the closely related almond and peach genomes: results from the almond genome sequence.</title>
        <authorList>
            <person name="Alioto T."/>
            <person name="Alexiou K.G."/>
            <person name="Bardil A."/>
            <person name="Barteri F."/>
            <person name="Castanera R."/>
            <person name="Cruz F."/>
            <person name="Dhingra A."/>
            <person name="Duval H."/>
            <person name="Fernandez I Marti A."/>
            <person name="Frias L."/>
            <person name="Galan B."/>
            <person name="Garcia J.L."/>
            <person name="Howad W."/>
            <person name="Gomez-Garrido J."/>
            <person name="Gut M."/>
            <person name="Julca I."/>
            <person name="Morata J."/>
            <person name="Puigdomenech P."/>
            <person name="Ribeca P."/>
            <person name="Rubio Cabetas M.J."/>
            <person name="Vlasova A."/>
            <person name="Wirthensohn M."/>
            <person name="Garcia-Mas J."/>
            <person name="Gabaldon T."/>
            <person name="Casacuberta J.M."/>
            <person name="Arus P."/>
        </authorList>
    </citation>
    <scope>NUCLEOTIDE SEQUENCE [LARGE SCALE GENOMIC DNA]</scope>
    <source>
        <strain evidence="2">cv. Texas</strain>
    </source>
</reference>
<gene>
    <name evidence="1" type="ORF">ALMOND_2B031857</name>
</gene>
<dbReference type="InParanoid" id="A0A5E4FWF0"/>
<dbReference type="EMBL" id="CABIKO010000227">
    <property type="protein sequence ID" value="VVA31803.1"/>
    <property type="molecule type" value="Genomic_DNA"/>
</dbReference>
<name>A0A5E4FWF0_PRUDU</name>
<dbReference type="AlphaFoldDB" id="A0A5E4FWF0"/>
<dbReference type="Gramene" id="VVA31803">
    <property type="protein sequence ID" value="VVA31803"/>
    <property type="gene ID" value="Prudul26B031857"/>
</dbReference>
<accession>A0A5E4FWF0</accession>
<evidence type="ECO:0000313" key="1">
    <source>
        <dbReference type="EMBL" id="VVA31803.1"/>
    </source>
</evidence>
<dbReference type="Proteomes" id="UP000327085">
    <property type="component" value="Chromosome 7"/>
</dbReference>
<sequence>MVPVNLFQRFFDCSTLVPFESIDCCFGYWVDNTYELMDPYTQYIVLELRTIYRSPKYYSSWGMDVRTLLGCPGLPHSARVILGDDKMFTNLCYKIHGNNFPKELDFFLWVLKYDEN</sequence>